<proteinExistence type="predicted"/>
<dbReference type="InterPro" id="IPR001610">
    <property type="entry name" value="PAC"/>
</dbReference>
<dbReference type="PROSITE" id="PS50112">
    <property type="entry name" value="PAS"/>
    <property type="match status" value="2"/>
</dbReference>
<evidence type="ECO:0000256" key="3">
    <source>
        <dbReference type="ARBA" id="ARBA00022553"/>
    </source>
</evidence>
<dbReference type="SMART" id="SM00421">
    <property type="entry name" value="HTH_LUXR"/>
    <property type="match status" value="1"/>
</dbReference>
<comment type="catalytic activity">
    <reaction evidence="1">
        <text>ATP + protein L-histidine = ADP + protein N-phospho-L-histidine.</text>
        <dbReference type="EC" id="2.7.13.3"/>
    </reaction>
</comment>
<dbReference type="Pfam" id="PF00196">
    <property type="entry name" value="GerE"/>
    <property type="match status" value="1"/>
</dbReference>
<name>A0A1G8AHN9_9RHOO</name>
<dbReference type="EC" id="2.7.13.3" evidence="2"/>
<dbReference type="GO" id="GO:0006355">
    <property type="term" value="P:regulation of DNA-templated transcription"/>
    <property type="evidence" value="ECO:0007669"/>
    <property type="project" value="InterPro"/>
</dbReference>
<evidence type="ECO:0000313" key="9">
    <source>
        <dbReference type="EMBL" id="SDH20472.1"/>
    </source>
</evidence>
<feature type="domain" description="PAS" evidence="7">
    <location>
        <begin position="27"/>
        <end position="75"/>
    </location>
</feature>
<dbReference type="InterPro" id="IPR052162">
    <property type="entry name" value="Sensor_kinase/Photoreceptor"/>
</dbReference>
<dbReference type="RefSeq" id="WP_091935870.1">
    <property type="nucleotide sequence ID" value="NZ_FNCY01000004.1"/>
</dbReference>
<dbReference type="InterPro" id="IPR035965">
    <property type="entry name" value="PAS-like_dom_sf"/>
</dbReference>
<feature type="domain" description="HTH luxR-type" evidence="6">
    <location>
        <begin position="532"/>
        <end position="597"/>
    </location>
</feature>
<organism evidence="9 10">
    <name type="scientific">Propionivibrio dicarboxylicus</name>
    <dbReference type="NCBI Taxonomy" id="83767"/>
    <lineage>
        <taxon>Bacteria</taxon>
        <taxon>Pseudomonadati</taxon>
        <taxon>Pseudomonadota</taxon>
        <taxon>Betaproteobacteria</taxon>
        <taxon>Rhodocyclales</taxon>
        <taxon>Rhodocyclaceae</taxon>
        <taxon>Propionivibrio</taxon>
    </lineage>
</organism>
<dbReference type="InterPro" id="IPR036388">
    <property type="entry name" value="WH-like_DNA-bd_sf"/>
</dbReference>
<dbReference type="NCBIfam" id="TIGR00229">
    <property type="entry name" value="sensory_box"/>
    <property type="match status" value="4"/>
</dbReference>
<accession>A0A1G8AHN9</accession>
<dbReference type="STRING" id="83767.SAMN05660652_01390"/>
<dbReference type="Gene3D" id="3.30.450.20">
    <property type="entry name" value="PAS domain"/>
    <property type="match status" value="4"/>
</dbReference>
<feature type="domain" description="PAC" evidence="8">
    <location>
        <begin position="328"/>
        <end position="380"/>
    </location>
</feature>
<dbReference type="InterPro" id="IPR000792">
    <property type="entry name" value="Tscrpt_reg_LuxR_C"/>
</dbReference>
<gene>
    <name evidence="9" type="ORF">SAMN05660652_01390</name>
</gene>
<dbReference type="AlphaFoldDB" id="A0A1G8AHN9"/>
<dbReference type="SMART" id="SM00086">
    <property type="entry name" value="PAC"/>
    <property type="match status" value="4"/>
</dbReference>
<dbReference type="GO" id="GO:0004673">
    <property type="term" value="F:protein histidine kinase activity"/>
    <property type="evidence" value="ECO:0007669"/>
    <property type="project" value="UniProtKB-EC"/>
</dbReference>
<dbReference type="InterPro" id="IPR000014">
    <property type="entry name" value="PAS"/>
</dbReference>
<dbReference type="EMBL" id="FNCY01000004">
    <property type="protein sequence ID" value="SDH20472.1"/>
    <property type="molecule type" value="Genomic_DNA"/>
</dbReference>
<evidence type="ECO:0000256" key="2">
    <source>
        <dbReference type="ARBA" id="ARBA00012438"/>
    </source>
</evidence>
<keyword evidence="5" id="KW-0418">Kinase</keyword>
<dbReference type="PANTHER" id="PTHR43304:SF1">
    <property type="entry name" value="PAC DOMAIN-CONTAINING PROTEIN"/>
    <property type="match status" value="1"/>
</dbReference>
<dbReference type="Pfam" id="PF08447">
    <property type="entry name" value="PAS_3"/>
    <property type="match status" value="2"/>
</dbReference>
<dbReference type="FunFam" id="3.30.450.20:FF:000099">
    <property type="entry name" value="Sensory box sensor histidine kinase"/>
    <property type="match status" value="1"/>
</dbReference>
<dbReference type="GO" id="GO:0003677">
    <property type="term" value="F:DNA binding"/>
    <property type="evidence" value="ECO:0007669"/>
    <property type="project" value="InterPro"/>
</dbReference>
<evidence type="ECO:0000259" key="6">
    <source>
        <dbReference type="PROSITE" id="PS50043"/>
    </source>
</evidence>
<dbReference type="SUPFAM" id="SSF46894">
    <property type="entry name" value="C-terminal effector domain of the bipartite response regulators"/>
    <property type="match status" value="1"/>
</dbReference>
<dbReference type="PRINTS" id="PR00038">
    <property type="entry name" value="HTHLUXR"/>
</dbReference>
<dbReference type="SMART" id="SM00091">
    <property type="entry name" value="PAS"/>
    <property type="match status" value="4"/>
</dbReference>
<sequence length="602" mass="68215">MYESLFGQFAAIQNCDFLALTVVENHRIVWANEELHRLFGYAPGELIGRETRSMFIDDASYDDFGRCLHAALDSGPKYQGEIHQRRKDGSLGWFEFCITRLEGLPETFMGAAVDRSRQRQVVEQLSAEAGILSGMRDCVIVTSGEGVRKGIVLYTNATLDAAFGYAPGELVGQHVAVVNAETDRLPEVVAAEIIACLDATGEWQGDILSRRKDGSCFWNHAKVRRHCTEAWGMVSIAVLRDISDLRTAEAALKASQRRYRALVEYTSVITWVRPSSGELEEPQPGWMGFTGQSAKEMRGFGWKNAVHPDDLAVLDENVPHEVVKGVAFSYERRLRRYDGEWRWMRVRVVPIRNAAGQIVEWSGMEHDITEQKMVEQALKDNEERLDTALAASGQALWDWDIPNRRLFGDRRWFDMVGHSIEGVGCHDDNWVGIIHRDDIEVFREQLNAHLAGENPLFYAEYRLRHRDAYWITVEAKGRVTRRDKDGRPLRMVGTVADVTQRRRLKGEGVELLKRIETMIRDAAAEGGRDKDVDKEMLLLTRRQREILVMIASGLTSSEIGKRLHVATPTVVSHRRNLMAKLGLHSTADVTRYAMTHGLMQKA</sequence>
<keyword evidence="3" id="KW-0597">Phosphoprotein</keyword>
<feature type="domain" description="PAS" evidence="7">
    <location>
        <begin position="149"/>
        <end position="173"/>
    </location>
</feature>
<dbReference type="InterPro" id="IPR000700">
    <property type="entry name" value="PAS-assoc_C"/>
</dbReference>
<evidence type="ECO:0000313" key="10">
    <source>
        <dbReference type="Proteomes" id="UP000198607"/>
    </source>
</evidence>
<dbReference type="InterPro" id="IPR013655">
    <property type="entry name" value="PAS_fold_3"/>
</dbReference>
<reference evidence="9 10" key="1">
    <citation type="submission" date="2016-10" db="EMBL/GenBank/DDBJ databases">
        <authorList>
            <person name="de Groot N.N."/>
        </authorList>
    </citation>
    <scope>NUCLEOTIDE SEQUENCE [LARGE SCALE GENOMIC DNA]</scope>
    <source>
        <strain evidence="9 10">DSM 5885</strain>
    </source>
</reference>
<evidence type="ECO:0000259" key="7">
    <source>
        <dbReference type="PROSITE" id="PS50112"/>
    </source>
</evidence>
<keyword evidence="10" id="KW-1185">Reference proteome</keyword>
<dbReference type="Proteomes" id="UP000198607">
    <property type="component" value="Unassembled WGS sequence"/>
</dbReference>
<evidence type="ECO:0000256" key="5">
    <source>
        <dbReference type="ARBA" id="ARBA00022777"/>
    </source>
</evidence>
<dbReference type="InterPro" id="IPR016032">
    <property type="entry name" value="Sig_transdc_resp-reg_C-effctor"/>
</dbReference>
<dbReference type="CDD" id="cd00130">
    <property type="entry name" value="PAS"/>
    <property type="match status" value="4"/>
</dbReference>
<dbReference type="PROSITE" id="PS00622">
    <property type="entry name" value="HTH_LUXR_1"/>
    <property type="match status" value="1"/>
</dbReference>
<dbReference type="SUPFAM" id="SSF55785">
    <property type="entry name" value="PYP-like sensor domain (PAS domain)"/>
    <property type="match status" value="4"/>
</dbReference>
<dbReference type="PANTHER" id="PTHR43304">
    <property type="entry name" value="PHYTOCHROME-LIKE PROTEIN CPH1"/>
    <property type="match status" value="1"/>
</dbReference>
<evidence type="ECO:0000256" key="1">
    <source>
        <dbReference type="ARBA" id="ARBA00000085"/>
    </source>
</evidence>
<evidence type="ECO:0000256" key="4">
    <source>
        <dbReference type="ARBA" id="ARBA00022679"/>
    </source>
</evidence>
<protein>
    <recommendedName>
        <fullName evidence="2">histidine kinase</fullName>
        <ecNumber evidence="2">2.7.13.3</ecNumber>
    </recommendedName>
</protein>
<dbReference type="Pfam" id="PF13426">
    <property type="entry name" value="PAS_9"/>
    <property type="match status" value="2"/>
</dbReference>
<dbReference type="PROSITE" id="PS50113">
    <property type="entry name" value="PAC"/>
    <property type="match status" value="2"/>
</dbReference>
<feature type="domain" description="PAC" evidence="8">
    <location>
        <begin position="457"/>
        <end position="510"/>
    </location>
</feature>
<dbReference type="OrthoDB" id="8559580at2"/>
<dbReference type="CDD" id="cd06170">
    <property type="entry name" value="LuxR_C_like"/>
    <property type="match status" value="1"/>
</dbReference>
<dbReference type="Gene3D" id="1.10.10.10">
    <property type="entry name" value="Winged helix-like DNA-binding domain superfamily/Winged helix DNA-binding domain"/>
    <property type="match status" value="1"/>
</dbReference>
<keyword evidence="4" id="KW-0808">Transferase</keyword>
<evidence type="ECO:0000259" key="8">
    <source>
        <dbReference type="PROSITE" id="PS50113"/>
    </source>
</evidence>
<dbReference type="PROSITE" id="PS50043">
    <property type="entry name" value="HTH_LUXR_2"/>
    <property type="match status" value="1"/>
</dbReference>